<name>A0A3E5EB72_9BACT</name>
<protein>
    <submittedName>
        <fullName evidence="2">DUF2537 domain-containing protein</fullName>
    </submittedName>
</protein>
<organism evidence="2 4">
    <name type="scientific">Segatella copri</name>
    <dbReference type="NCBI Taxonomy" id="165179"/>
    <lineage>
        <taxon>Bacteria</taxon>
        <taxon>Pseudomonadati</taxon>
        <taxon>Bacteroidota</taxon>
        <taxon>Bacteroidia</taxon>
        <taxon>Bacteroidales</taxon>
        <taxon>Prevotellaceae</taxon>
        <taxon>Segatella</taxon>
    </lineage>
</organism>
<proteinExistence type="predicted"/>
<dbReference type="Proteomes" id="UP000286211">
    <property type="component" value="Unassembled WGS sequence"/>
</dbReference>
<evidence type="ECO:0000313" key="1">
    <source>
        <dbReference type="EMBL" id="RGS18375.1"/>
    </source>
</evidence>
<dbReference type="Proteomes" id="UP000283872">
    <property type="component" value="Unassembled WGS sequence"/>
</dbReference>
<evidence type="ECO:0000313" key="4">
    <source>
        <dbReference type="Proteomes" id="UP000286211"/>
    </source>
</evidence>
<comment type="caution">
    <text evidence="2">The sequence shown here is derived from an EMBL/GenBank/DDBJ whole genome shotgun (WGS) entry which is preliminary data.</text>
</comment>
<gene>
    <name evidence="2" type="ORF">DW079_01750</name>
    <name evidence="1" type="ORF">DWY11_03085</name>
</gene>
<dbReference type="EMBL" id="QRNB01000005">
    <property type="protein sequence ID" value="RHK12513.1"/>
    <property type="molecule type" value="Genomic_DNA"/>
</dbReference>
<reference evidence="3 4" key="1">
    <citation type="submission" date="2018-08" db="EMBL/GenBank/DDBJ databases">
        <title>A genome reference for cultivated species of the human gut microbiota.</title>
        <authorList>
            <person name="Zou Y."/>
            <person name="Xue W."/>
            <person name="Luo G."/>
        </authorList>
    </citation>
    <scope>NUCLEOTIDE SEQUENCE [LARGE SCALE GENOMIC DNA]</scope>
    <source>
        <strain evidence="1 3">AF24-12</strain>
        <strain evidence="2 4">AF46-2NS</strain>
    </source>
</reference>
<dbReference type="AlphaFoldDB" id="A0A3E5EB72"/>
<evidence type="ECO:0000313" key="2">
    <source>
        <dbReference type="EMBL" id="RHK12513.1"/>
    </source>
</evidence>
<dbReference type="EMBL" id="QRVA01000004">
    <property type="protein sequence ID" value="RGS18375.1"/>
    <property type="molecule type" value="Genomic_DNA"/>
</dbReference>
<evidence type="ECO:0000313" key="3">
    <source>
        <dbReference type="Proteomes" id="UP000283872"/>
    </source>
</evidence>
<accession>A0A3E5EB72</accession>
<sequence length="35" mass="3793">MMLASSSMVTWKARATTVWRWLTFGAAATMTAGTV</sequence>